<accession>A0A835N626</accession>
<evidence type="ECO:0000256" key="1">
    <source>
        <dbReference type="SAM" id="Phobius"/>
    </source>
</evidence>
<organism evidence="2 3">
    <name type="scientific">Salix dunnii</name>
    <dbReference type="NCBI Taxonomy" id="1413687"/>
    <lineage>
        <taxon>Eukaryota</taxon>
        <taxon>Viridiplantae</taxon>
        <taxon>Streptophyta</taxon>
        <taxon>Embryophyta</taxon>
        <taxon>Tracheophyta</taxon>
        <taxon>Spermatophyta</taxon>
        <taxon>Magnoliopsida</taxon>
        <taxon>eudicotyledons</taxon>
        <taxon>Gunneridae</taxon>
        <taxon>Pentapetalae</taxon>
        <taxon>rosids</taxon>
        <taxon>fabids</taxon>
        <taxon>Malpighiales</taxon>
        <taxon>Salicaceae</taxon>
        <taxon>Saliceae</taxon>
        <taxon>Salix</taxon>
    </lineage>
</organism>
<keyword evidence="1" id="KW-1133">Transmembrane helix</keyword>
<sequence length="171" mass="19554">MNPEMSKDAKGLSKLRAFISMPERYDMMECENKSLCIHVHLTAVFTTLLRTSLIWHEIPRGKLQFRIRSYYSRTGFEEDIAHYGVMNSSVTEESTKVHRNQSICVAIFRHCTAPSQSSHLFRIWLVIVSTVFLHLILGSLPVCLELPKPIPEGKMIQRPLAPTSVRELGEV</sequence>
<evidence type="ECO:0000313" key="2">
    <source>
        <dbReference type="EMBL" id="KAF9686922.1"/>
    </source>
</evidence>
<dbReference type="EMBL" id="JADGMS010000002">
    <property type="protein sequence ID" value="KAF9686922.1"/>
    <property type="molecule type" value="Genomic_DNA"/>
</dbReference>
<gene>
    <name evidence="2" type="ORF">SADUNF_Sadunf02G0040600</name>
</gene>
<evidence type="ECO:0000313" key="3">
    <source>
        <dbReference type="Proteomes" id="UP000657918"/>
    </source>
</evidence>
<keyword evidence="1" id="KW-0812">Transmembrane</keyword>
<name>A0A835N626_9ROSI</name>
<keyword evidence="1" id="KW-0472">Membrane</keyword>
<reference evidence="2 3" key="1">
    <citation type="submission" date="2020-10" db="EMBL/GenBank/DDBJ databases">
        <title>Plant Genome Project.</title>
        <authorList>
            <person name="Zhang R.-G."/>
        </authorList>
    </citation>
    <scope>NUCLEOTIDE SEQUENCE [LARGE SCALE GENOMIC DNA]</scope>
    <source>
        <strain evidence="2">FAFU-HL-1</strain>
        <tissue evidence="2">Leaf</tissue>
    </source>
</reference>
<dbReference type="AlphaFoldDB" id="A0A835N626"/>
<comment type="caution">
    <text evidence="2">The sequence shown here is derived from an EMBL/GenBank/DDBJ whole genome shotgun (WGS) entry which is preliminary data.</text>
</comment>
<keyword evidence="3" id="KW-1185">Reference proteome</keyword>
<dbReference type="Proteomes" id="UP000657918">
    <property type="component" value="Unassembled WGS sequence"/>
</dbReference>
<proteinExistence type="predicted"/>
<protein>
    <submittedName>
        <fullName evidence="2">Uncharacterized protein</fullName>
    </submittedName>
</protein>
<feature type="transmembrane region" description="Helical" evidence="1">
    <location>
        <begin position="121"/>
        <end position="144"/>
    </location>
</feature>